<feature type="compositionally biased region" description="Basic and acidic residues" evidence="1">
    <location>
        <begin position="139"/>
        <end position="160"/>
    </location>
</feature>
<reference evidence="3" key="1">
    <citation type="submission" date="2025-08" db="UniProtKB">
        <authorList>
            <consortium name="Ensembl"/>
        </authorList>
    </citation>
    <scope>IDENTIFICATION</scope>
</reference>
<protein>
    <submittedName>
        <fullName evidence="3">Protein fantom-like</fullName>
    </submittedName>
</protein>
<feature type="region of interest" description="Disordered" evidence="1">
    <location>
        <begin position="131"/>
        <end position="161"/>
    </location>
</feature>
<dbReference type="GeneTree" id="ENSGT00520000055620"/>
<dbReference type="Pfam" id="PF18111">
    <property type="entry name" value="RPGR1_C"/>
    <property type="match status" value="1"/>
</dbReference>
<proteinExistence type="predicted"/>
<feature type="domain" description="RPGRIP1 C-terminal" evidence="2">
    <location>
        <begin position="210"/>
        <end position="371"/>
    </location>
</feature>
<reference evidence="3" key="2">
    <citation type="submission" date="2025-09" db="UniProtKB">
        <authorList>
            <consortium name="Ensembl"/>
        </authorList>
    </citation>
    <scope>IDENTIFICATION</scope>
</reference>
<dbReference type="AlphaFoldDB" id="A0A3B4VK57"/>
<name>A0A3B4VK57_SERDU</name>
<keyword evidence="4" id="KW-1185">Reference proteome</keyword>
<dbReference type="GO" id="GO:0032391">
    <property type="term" value="C:photoreceptor connecting cilium"/>
    <property type="evidence" value="ECO:0007669"/>
    <property type="project" value="TreeGrafter"/>
</dbReference>
<dbReference type="InterPro" id="IPR041091">
    <property type="entry name" value="RPGRIP1_C"/>
</dbReference>
<accession>A0A3B4VK57</accession>
<dbReference type="Ensembl" id="ENSSDUT00000030687.1">
    <property type="protein sequence ID" value="ENSSDUP00000030170.1"/>
    <property type="gene ID" value="ENSSDUG00000021723.1"/>
</dbReference>
<dbReference type="PANTHER" id="PTHR14240">
    <property type="entry name" value="RETINITIS PIGMENTOSA GTPASE REGULATOR-INTERACTING PROTEIN"/>
    <property type="match status" value="1"/>
</dbReference>
<dbReference type="InterPro" id="IPR031139">
    <property type="entry name" value="RPGRIP1_fam"/>
</dbReference>
<organism evidence="3 4">
    <name type="scientific">Seriola dumerili</name>
    <name type="common">Greater amberjack</name>
    <name type="synonym">Caranx dumerili</name>
    <dbReference type="NCBI Taxonomy" id="41447"/>
    <lineage>
        <taxon>Eukaryota</taxon>
        <taxon>Metazoa</taxon>
        <taxon>Chordata</taxon>
        <taxon>Craniata</taxon>
        <taxon>Vertebrata</taxon>
        <taxon>Euteleostomi</taxon>
        <taxon>Actinopterygii</taxon>
        <taxon>Neopterygii</taxon>
        <taxon>Teleostei</taxon>
        <taxon>Neoteleostei</taxon>
        <taxon>Acanthomorphata</taxon>
        <taxon>Carangaria</taxon>
        <taxon>Carangiformes</taxon>
        <taxon>Carangidae</taxon>
        <taxon>Seriola</taxon>
    </lineage>
</organism>
<evidence type="ECO:0000313" key="3">
    <source>
        <dbReference type="Ensembl" id="ENSSDUP00000030170.1"/>
    </source>
</evidence>
<dbReference type="GO" id="GO:0046548">
    <property type="term" value="P:retinal rod cell development"/>
    <property type="evidence" value="ECO:0007669"/>
    <property type="project" value="TreeGrafter"/>
</dbReference>
<feature type="compositionally biased region" description="Acidic residues" evidence="1">
    <location>
        <begin position="384"/>
        <end position="401"/>
    </location>
</feature>
<evidence type="ECO:0000313" key="4">
    <source>
        <dbReference type="Proteomes" id="UP000261420"/>
    </source>
</evidence>
<evidence type="ECO:0000256" key="1">
    <source>
        <dbReference type="SAM" id="MobiDB-lite"/>
    </source>
</evidence>
<evidence type="ECO:0000259" key="2">
    <source>
        <dbReference type="Pfam" id="PF18111"/>
    </source>
</evidence>
<dbReference type="Gene3D" id="2.60.40.150">
    <property type="entry name" value="C2 domain"/>
    <property type="match status" value="1"/>
</dbReference>
<dbReference type="InterPro" id="IPR035892">
    <property type="entry name" value="C2_domain_sf"/>
</dbReference>
<dbReference type="PANTHER" id="PTHR14240:SF1">
    <property type="entry name" value="PROTEIN FANTOM-RELATED"/>
    <property type="match status" value="1"/>
</dbReference>
<sequence length="418" mass="48213">MLSLQLQAFRMQQESREGLRFLWADGKVEDAPRELVNIQASHAEAVLELQKTRNLLLLDCIICLIKMTNNYRRTNLQMILLDKLILNDTLNSLKMFLCFPPGDYVLRDPAGGPRGMVRVLIKWKYPFQPPGDDLLGRQGRQDRPTESTEREERSRKEAEVSQRPIAKPRVKVIFNSGFNFELSQPNLKWNKSSSCVFFHYTASAGDSEGDKLRVEILSLTFEPSSHVALDESVQRVYVEYRLLGIPMETTETPMSLRKPTEGEEVHYNFTRVIYVDSSRSAPLRQYLYTMLEGTDPNQGRLKFTVVSEPMDDDEECVDVGHAFLDLQELLLTGNDVIEQQIDSSMDEDKEVIGNLKVSLEAAKALTGIYQEFHQKTEIKKEDKTDEEEEEEEEEKEEEDQGEEKKKEVIDYDDDSDFY</sequence>
<dbReference type="Proteomes" id="UP000261420">
    <property type="component" value="Unplaced"/>
</dbReference>
<dbReference type="GO" id="GO:1905515">
    <property type="term" value="P:non-motile cilium assembly"/>
    <property type="evidence" value="ECO:0007669"/>
    <property type="project" value="TreeGrafter"/>
</dbReference>
<feature type="region of interest" description="Disordered" evidence="1">
    <location>
        <begin position="375"/>
        <end position="418"/>
    </location>
</feature>